<comment type="caution">
    <text evidence="10">The sequence shown here is derived from an EMBL/GenBank/DDBJ whole genome shotgun (WGS) entry which is preliminary data.</text>
</comment>
<organism evidence="10 11">
    <name type="scientific">Coccomyxa subellipsoidea</name>
    <dbReference type="NCBI Taxonomy" id="248742"/>
    <lineage>
        <taxon>Eukaryota</taxon>
        <taxon>Viridiplantae</taxon>
        <taxon>Chlorophyta</taxon>
        <taxon>core chlorophytes</taxon>
        <taxon>Trebouxiophyceae</taxon>
        <taxon>Trebouxiophyceae incertae sedis</taxon>
        <taxon>Coccomyxaceae</taxon>
        <taxon>Coccomyxa</taxon>
    </lineage>
</organism>
<evidence type="ECO:0000256" key="6">
    <source>
        <dbReference type="ARBA" id="ARBA00023034"/>
    </source>
</evidence>
<reference evidence="10 11" key="1">
    <citation type="journal article" date="2024" name="Nat. Commun.">
        <title>Phylogenomics reveals the evolutionary origins of lichenization in chlorophyte algae.</title>
        <authorList>
            <person name="Puginier C."/>
            <person name="Libourel C."/>
            <person name="Otte J."/>
            <person name="Skaloud P."/>
            <person name="Haon M."/>
            <person name="Grisel S."/>
            <person name="Petersen M."/>
            <person name="Berrin J.G."/>
            <person name="Delaux P.M."/>
            <person name="Dal Grande F."/>
            <person name="Keller J."/>
        </authorList>
    </citation>
    <scope>NUCLEOTIDE SEQUENCE [LARGE SCALE GENOMIC DNA]</scope>
    <source>
        <strain evidence="10 11">SAG 216-7</strain>
    </source>
</reference>
<accession>A0ABR2Z231</accession>
<name>A0ABR2Z231_9CHLO</name>
<evidence type="ECO:0000313" key="10">
    <source>
        <dbReference type="EMBL" id="KAK9917896.1"/>
    </source>
</evidence>
<dbReference type="EMBL" id="JALJOT010000002">
    <property type="protein sequence ID" value="KAK9917896.1"/>
    <property type="molecule type" value="Genomic_DNA"/>
</dbReference>
<dbReference type="Proteomes" id="UP001491310">
    <property type="component" value="Unassembled WGS sequence"/>
</dbReference>
<evidence type="ECO:0000256" key="5">
    <source>
        <dbReference type="ARBA" id="ARBA00022927"/>
    </source>
</evidence>
<gene>
    <name evidence="10" type="ORF">WJX75_009345</name>
</gene>
<evidence type="ECO:0000256" key="3">
    <source>
        <dbReference type="ARBA" id="ARBA00020984"/>
    </source>
</evidence>
<keyword evidence="4" id="KW-0813">Transport</keyword>
<dbReference type="Pfam" id="PF10191">
    <property type="entry name" value="COG7"/>
    <property type="match status" value="1"/>
</dbReference>
<feature type="region of interest" description="Disordered" evidence="9">
    <location>
        <begin position="128"/>
        <end position="149"/>
    </location>
</feature>
<evidence type="ECO:0000256" key="2">
    <source>
        <dbReference type="ARBA" id="ARBA00005831"/>
    </source>
</evidence>
<evidence type="ECO:0000256" key="7">
    <source>
        <dbReference type="ARBA" id="ARBA00023136"/>
    </source>
</evidence>
<proteinExistence type="inferred from homology"/>
<comment type="subcellular location">
    <subcellularLocation>
        <location evidence="1">Golgi apparatus membrane</location>
        <topology evidence="1">Peripheral membrane protein</topology>
    </subcellularLocation>
</comment>
<evidence type="ECO:0000256" key="4">
    <source>
        <dbReference type="ARBA" id="ARBA00022448"/>
    </source>
</evidence>
<keyword evidence="7" id="KW-0472">Membrane</keyword>
<keyword evidence="6" id="KW-0333">Golgi apparatus</keyword>
<dbReference type="PANTHER" id="PTHR21443:SF0">
    <property type="entry name" value="CONSERVED OLIGOMERIC GOLGI COMPLEX SUBUNIT 7"/>
    <property type="match status" value="1"/>
</dbReference>
<evidence type="ECO:0000256" key="9">
    <source>
        <dbReference type="SAM" id="MobiDB-lite"/>
    </source>
</evidence>
<sequence length="149" mass="15960">MSAAATVSGAAYATAGNVALIVELERVENRMEAACSTLKEATELSVHFAQVEAVFAKLDLQRIAATLDSIRQGLALVGDVPEFKGGAARLGALEGRFNQNIDLASLYVAAGMPMLQAGMRIWTQRTESHQVGNSRVTEDAIRASQKRNR</sequence>
<evidence type="ECO:0000256" key="1">
    <source>
        <dbReference type="ARBA" id="ARBA00004395"/>
    </source>
</evidence>
<dbReference type="InterPro" id="IPR019335">
    <property type="entry name" value="COG7"/>
</dbReference>
<evidence type="ECO:0000313" key="11">
    <source>
        <dbReference type="Proteomes" id="UP001491310"/>
    </source>
</evidence>
<comment type="similarity">
    <text evidence="2">Belongs to the COG7 family.</text>
</comment>
<protein>
    <recommendedName>
        <fullName evidence="3">Conserved oligomeric Golgi complex subunit 7</fullName>
    </recommendedName>
    <alternativeName>
        <fullName evidence="8">Component of oligomeric Golgi complex 7</fullName>
    </alternativeName>
</protein>
<keyword evidence="11" id="KW-1185">Reference proteome</keyword>
<evidence type="ECO:0000256" key="8">
    <source>
        <dbReference type="ARBA" id="ARBA00031345"/>
    </source>
</evidence>
<dbReference type="PANTHER" id="PTHR21443">
    <property type="entry name" value="CONSERVED OLIGOMERIC GOLGI COMPLEX COMPONENT 7"/>
    <property type="match status" value="1"/>
</dbReference>
<keyword evidence="5" id="KW-0653">Protein transport</keyword>